<dbReference type="SUPFAM" id="SSF56801">
    <property type="entry name" value="Acetyl-CoA synthetase-like"/>
    <property type="match status" value="1"/>
</dbReference>
<dbReference type="NCBIfam" id="TIGR01733">
    <property type="entry name" value="AA-adenyl-dom"/>
    <property type="match status" value="1"/>
</dbReference>
<dbReference type="PROSITE" id="PS00455">
    <property type="entry name" value="AMP_BINDING"/>
    <property type="match status" value="1"/>
</dbReference>
<dbReference type="InterPro" id="IPR010071">
    <property type="entry name" value="AA_adenyl_dom"/>
</dbReference>
<dbReference type="InterPro" id="IPR023213">
    <property type="entry name" value="CAT-like_dom_sf"/>
</dbReference>
<dbReference type="GO" id="GO:0044550">
    <property type="term" value="P:secondary metabolite biosynthetic process"/>
    <property type="evidence" value="ECO:0007669"/>
    <property type="project" value="UniProtKB-ARBA"/>
</dbReference>
<dbReference type="InterPro" id="IPR045851">
    <property type="entry name" value="AMP-bd_C_sf"/>
</dbReference>
<dbReference type="SMART" id="SM00823">
    <property type="entry name" value="PKS_PP"/>
    <property type="match status" value="1"/>
</dbReference>
<evidence type="ECO:0000256" key="1">
    <source>
        <dbReference type="ARBA" id="ARBA00001957"/>
    </source>
</evidence>
<dbReference type="GO" id="GO:0003824">
    <property type="term" value="F:catalytic activity"/>
    <property type="evidence" value="ECO:0007669"/>
    <property type="project" value="InterPro"/>
</dbReference>
<dbReference type="InterPro" id="IPR020845">
    <property type="entry name" value="AMP-binding_CS"/>
</dbReference>
<dbReference type="InterPro" id="IPR029058">
    <property type="entry name" value="AB_hydrolase_fold"/>
</dbReference>
<dbReference type="InterPro" id="IPR025110">
    <property type="entry name" value="AMP-bd_C"/>
</dbReference>
<accession>A0A4P7C0W5</accession>
<comment type="similarity">
    <text evidence="2">Belongs to the ATP-dependent AMP-binding enzyme family.</text>
</comment>
<dbReference type="EMBL" id="CP038033">
    <property type="protein sequence ID" value="QBQ55217.1"/>
    <property type="molecule type" value="Genomic_DNA"/>
</dbReference>
<name>A0A4P7C0W5_9GAMM</name>
<evidence type="ECO:0000313" key="6">
    <source>
        <dbReference type="EMBL" id="QBQ55217.1"/>
    </source>
</evidence>
<dbReference type="InterPro" id="IPR036736">
    <property type="entry name" value="ACP-like_sf"/>
</dbReference>
<protein>
    <submittedName>
        <fullName evidence="6">Non-ribosomal peptide synthetase</fullName>
    </submittedName>
</protein>
<dbReference type="InterPro" id="IPR020806">
    <property type="entry name" value="PKS_PP-bd"/>
</dbReference>
<sequence>MSLDKQALAQRFLALGDAEQERFLAVLREKSLRFDRLPIVKGKRGNRAPLAPAQRRLWLVHQMEPDNSAYHMVGAFELSGVVQSEALRGALTDIQRRHEVLRTRFVEIDGELWQVIDQHPPLALTEQDMTDADSSTIQHLADDHARAGFDLSRGPLLRIQLLRLTPQRWRLQVVMHHIIADGWSIGIFFKELEQAWRNRQAGNTEGLPALAVQYADYAIWQRAWLNAGERERQLTYWHDQLEPGQPPLLLPYDTPVADSDLRQASAEQLSLPVSLVTALRMLARECDATLFTVLLAAWQWALAVQSGRRDIPVGVPVANRNRPEIAPLIGFFVNTLVLRGQPDPAASVRDWVRQLHARVLDAQDHQALPFDQLVEAIAPRRKPGETPLFQVLFNYQQRDAQAFEVLPGVTLRPLSQGVPHALFDLALDADEQADGQVSLTLTYAADRFKVDTISRLLSMLKQALMGFTQEAPRPLGSLELLTPEQSHRLLLWSGGSEAYARGVTLAELISAQAVRAPEAEALVSGEERVSYGELEARSARLGRWLRAQGVGAETVVGVLLERGVGMIASFLGILKAGGAFLPLDPDYPEERLGYMLRDSGVELLLSESGLAGRLPAVAGLRVVALDRLDYGAEEAGELAVPVHPQQLAYVIYTSGSTGQPKGVGVTHGGLSMHVQSIGERYGMGPEDVELHFASISFDGAVERWAVPLAFGSRLVIREQGLWSAERTCQVLEEEGVSIACFPPSYVGPLLDWIEHRRPPLKVRSWTLGGEAFTRELYERLQRVLKPRRILNGYGPTETVVTPLLWEADRGTPMSSAYAPIGTAVGARRLYVLDGDLNRVPPGVSGELYIGGEVGLARGYWGRAGQTAERFLPDRWGVPGERMYRTGDWVRWRADGVVEYLGRVDGQVKLRGFRIELGEIETRLLALAPVREAVVVMRPGPGGERLVGYVAAPAEVEGERLRAALAAQLPEYMVPSQVVRLEALPLTPAGKVDREGLPEPQWSAEGYEPPRTEAERMLAQVWGQLLGVERVGRQDRFFELGGDSIIALQVVSRARQAGWSLRPRDLFEQPTLTALAAVAQPAKASDAVQETLVGPLPLMPIQSHFFELQPPVPSHWNQHVWLGLKVSLDMTALSAALQALRRHHDALRLHFRQQGGQWQQSFVDPAKLNSELLWVRAAEGEEEVERWCNEAQRSLDIETGELLRALYVSSPGQPDRLLLCIHHLAVDGVSWRILLEDLLRAYQQYLAGEPIELPAKTHSLRDWSQALSAWAKTAQVESRLPFWQQQFTATISCRTPFAKCGHWTMMLSRAETQTLLYQAPAQLDVNVPALLVTALVQVLADERQPRIAVNLEGHGRTDDMAPSLDVSRTVGWFTSFYPVALEWQSDLQRCLAGVAEQLRRADQDGGISYGALRYQGHESSRRQLAGAAAAPVTFNYLGQYRSDGLEHWFSPLPGGGDPQAPENPMAAPLSVNAQVVAGQLSLDWLYSQDHYDSLQIEQLAQRYKQVLLTLLGTPVSNAPATADPRLLVPLAEASLEQPPVFCIHPVTGRVNGYQSLAMGLQGHRTLIGLQSRSFVDTLWFDHSLSQMADRYVATLRYRQPAGPYYLLGWSLGGALAMEIACRLEQAGEDIAFLGLLDSYVPGFEIPEDQWTSPQAQQKLADHLRILLPSVAEESLQHCLAQFSESQPQQWPEIFSAWLSTQGVDAVSAENAQQLLFSWALEQHYRRLCDSYILPSVSAKAHAWWAAKPEGRGQQLQHALQEKVQLTFSRIVAADHLSIVRDAECLSDLHRLLRI</sequence>
<dbReference type="SUPFAM" id="SSF53474">
    <property type="entry name" value="alpha/beta-Hydrolases"/>
    <property type="match status" value="1"/>
</dbReference>
<reference evidence="6 7" key="1">
    <citation type="submission" date="2019-03" db="EMBL/GenBank/DDBJ databases">
        <title>The genome sequence of Nitrosococcus wardiae strain D1FHST reveals the archetypal metabolic capacity of ammonia-oxidizing Gammaproteobacteria.</title>
        <authorList>
            <person name="Wang L."/>
            <person name="Lim C.K."/>
            <person name="Hanson T.E."/>
            <person name="Dang H."/>
            <person name="Klotz M.G."/>
        </authorList>
    </citation>
    <scope>NUCLEOTIDE SEQUENCE [LARGE SCALE GENOMIC DNA]</scope>
    <source>
        <strain evidence="6 7">D1FHS</strain>
    </source>
</reference>
<keyword evidence="3" id="KW-0596">Phosphopantetheine</keyword>
<dbReference type="InterPro" id="IPR020802">
    <property type="entry name" value="TesA-like"/>
</dbReference>
<dbReference type="InterPro" id="IPR000873">
    <property type="entry name" value="AMP-dep_synth/lig_dom"/>
</dbReference>
<proteinExistence type="inferred from homology"/>
<dbReference type="RefSeq" id="WP_134358482.1">
    <property type="nucleotide sequence ID" value="NZ_CP038033.1"/>
</dbReference>
<keyword evidence="7" id="KW-1185">Reference proteome</keyword>
<dbReference type="Pfam" id="PF00550">
    <property type="entry name" value="PP-binding"/>
    <property type="match status" value="1"/>
</dbReference>
<dbReference type="CDD" id="cd19534">
    <property type="entry name" value="E_NRPS"/>
    <property type="match status" value="1"/>
</dbReference>
<dbReference type="CDD" id="cd17649">
    <property type="entry name" value="A_NRPS_PvdJ-like"/>
    <property type="match status" value="1"/>
</dbReference>
<dbReference type="Pfam" id="PF13193">
    <property type="entry name" value="AMP-binding_C"/>
    <property type="match status" value="1"/>
</dbReference>
<keyword evidence="4" id="KW-0597">Phosphoprotein</keyword>
<comment type="cofactor">
    <cofactor evidence="1">
        <name>pantetheine 4'-phosphate</name>
        <dbReference type="ChEBI" id="CHEBI:47942"/>
    </cofactor>
</comment>
<dbReference type="Pfam" id="PF00668">
    <property type="entry name" value="Condensation"/>
    <property type="match status" value="2"/>
</dbReference>
<dbReference type="Gene3D" id="1.10.1200.10">
    <property type="entry name" value="ACP-like"/>
    <property type="match status" value="1"/>
</dbReference>
<evidence type="ECO:0000259" key="5">
    <source>
        <dbReference type="PROSITE" id="PS50075"/>
    </source>
</evidence>
<dbReference type="PANTHER" id="PTHR45398">
    <property type="match status" value="1"/>
</dbReference>
<dbReference type="CDD" id="cd19531">
    <property type="entry name" value="LCL_NRPS-like"/>
    <property type="match status" value="1"/>
</dbReference>
<dbReference type="Gene3D" id="2.30.38.10">
    <property type="entry name" value="Luciferase, Domain 3"/>
    <property type="match status" value="1"/>
</dbReference>
<dbReference type="InterPro" id="IPR001031">
    <property type="entry name" value="Thioesterase"/>
</dbReference>
<dbReference type="GO" id="GO:0031177">
    <property type="term" value="F:phosphopantetheine binding"/>
    <property type="evidence" value="ECO:0007669"/>
    <property type="project" value="InterPro"/>
</dbReference>
<dbReference type="Pfam" id="PF00501">
    <property type="entry name" value="AMP-binding"/>
    <property type="match status" value="1"/>
</dbReference>
<gene>
    <name evidence="6" type="ORF">E3U44_12375</name>
</gene>
<dbReference type="KEGG" id="nwr:E3U44_12375"/>
<dbReference type="InterPro" id="IPR009081">
    <property type="entry name" value="PP-bd_ACP"/>
</dbReference>
<dbReference type="Proteomes" id="UP000294325">
    <property type="component" value="Chromosome"/>
</dbReference>
<dbReference type="Gene3D" id="3.40.50.980">
    <property type="match status" value="2"/>
</dbReference>
<dbReference type="Gene3D" id="3.30.300.30">
    <property type="match status" value="1"/>
</dbReference>
<dbReference type="FunFam" id="1.10.1200.10:FF:000005">
    <property type="entry name" value="Nonribosomal peptide synthetase 1"/>
    <property type="match status" value="1"/>
</dbReference>
<dbReference type="SUPFAM" id="SSF52777">
    <property type="entry name" value="CoA-dependent acyltransferases"/>
    <property type="match status" value="4"/>
</dbReference>
<evidence type="ECO:0000256" key="2">
    <source>
        <dbReference type="ARBA" id="ARBA00006432"/>
    </source>
</evidence>
<dbReference type="PROSITE" id="PS00012">
    <property type="entry name" value="PHOSPHOPANTETHEINE"/>
    <property type="match status" value="1"/>
</dbReference>
<dbReference type="Gene3D" id="3.30.559.30">
    <property type="entry name" value="Nonribosomal peptide synthetase, condensation domain"/>
    <property type="match status" value="2"/>
</dbReference>
<dbReference type="Gene3D" id="3.40.50.1820">
    <property type="entry name" value="alpha/beta hydrolase"/>
    <property type="match status" value="1"/>
</dbReference>
<dbReference type="FunFam" id="3.40.50.980:FF:000001">
    <property type="entry name" value="Non-ribosomal peptide synthetase"/>
    <property type="match status" value="1"/>
</dbReference>
<evidence type="ECO:0000256" key="3">
    <source>
        <dbReference type="ARBA" id="ARBA00022450"/>
    </source>
</evidence>
<dbReference type="SMART" id="SM00824">
    <property type="entry name" value="PKS_TE"/>
    <property type="match status" value="1"/>
</dbReference>
<evidence type="ECO:0000313" key="7">
    <source>
        <dbReference type="Proteomes" id="UP000294325"/>
    </source>
</evidence>
<dbReference type="InterPro" id="IPR006162">
    <property type="entry name" value="Ppantetheine_attach_site"/>
</dbReference>
<dbReference type="FunFam" id="3.30.300.30:FF:000010">
    <property type="entry name" value="Enterobactin synthetase component F"/>
    <property type="match status" value="1"/>
</dbReference>
<dbReference type="PANTHER" id="PTHR45398:SF1">
    <property type="entry name" value="ENZYME, PUTATIVE (JCVI)-RELATED"/>
    <property type="match status" value="1"/>
</dbReference>
<dbReference type="OrthoDB" id="9757559at2"/>
<dbReference type="PROSITE" id="PS50075">
    <property type="entry name" value="CARRIER"/>
    <property type="match status" value="1"/>
</dbReference>
<organism evidence="6 7">
    <name type="scientific">Nitrosococcus wardiae</name>
    <dbReference type="NCBI Taxonomy" id="1814290"/>
    <lineage>
        <taxon>Bacteria</taxon>
        <taxon>Pseudomonadati</taxon>
        <taxon>Pseudomonadota</taxon>
        <taxon>Gammaproteobacteria</taxon>
        <taxon>Chromatiales</taxon>
        <taxon>Chromatiaceae</taxon>
        <taxon>Nitrosococcus</taxon>
    </lineage>
</organism>
<dbReference type="InterPro" id="IPR001242">
    <property type="entry name" value="Condensation_dom"/>
</dbReference>
<dbReference type="Pfam" id="PF00975">
    <property type="entry name" value="Thioesterase"/>
    <property type="match status" value="1"/>
</dbReference>
<dbReference type="SUPFAM" id="SSF47336">
    <property type="entry name" value="ACP-like"/>
    <property type="match status" value="1"/>
</dbReference>
<feature type="domain" description="Carrier" evidence="5">
    <location>
        <begin position="1008"/>
        <end position="1082"/>
    </location>
</feature>
<dbReference type="Gene3D" id="3.30.559.10">
    <property type="entry name" value="Chloramphenicol acetyltransferase-like domain"/>
    <property type="match status" value="2"/>
</dbReference>
<evidence type="ECO:0000256" key="4">
    <source>
        <dbReference type="ARBA" id="ARBA00022553"/>
    </source>
</evidence>